<dbReference type="AlphaFoldDB" id="A0A2W7IA32"/>
<dbReference type="EMBL" id="QKYV01000001">
    <property type="protein sequence ID" value="PZW43771.1"/>
    <property type="molecule type" value="Genomic_DNA"/>
</dbReference>
<evidence type="ECO:0000313" key="4">
    <source>
        <dbReference type="Proteomes" id="UP000249542"/>
    </source>
</evidence>
<organism evidence="3 4">
    <name type="scientific">Mesonia algae</name>
    <dbReference type="NCBI Taxonomy" id="213248"/>
    <lineage>
        <taxon>Bacteria</taxon>
        <taxon>Pseudomonadati</taxon>
        <taxon>Bacteroidota</taxon>
        <taxon>Flavobacteriia</taxon>
        <taxon>Flavobacteriales</taxon>
        <taxon>Flavobacteriaceae</taxon>
        <taxon>Mesonia</taxon>
    </lineage>
</organism>
<gene>
    <name evidence="3" type="ORF">LX95_00095</name>
</gene>
<dbReference type="CDD" id="cd03801">
    <property type="entry name" value="GT4_PimA-like"/>
    <property type="match status" value="1"/>
</dbReference>
<keyword evidence="4" id="KW-1185">Reference proteome</keyword>
<dbReference type="GO" id="GO:0016757">
    <property type="term" value="F:glycosyltransferase activity"/>
    <property type="evidence" value="ECO:0007669"/>
    <property type="project" value="InterPro"/>
</dbReference>
<accession>A0A2W7IA32</accession>
<dbReference type="PANTHER" id="PTHR46401">
    <property type="entry name" value="GLYCOSYLTRANSFERASE WBBK-RELATED"/>
    <property type="match status" value="1"/>
</dbReference>
<evidence type="ECO:0000256" key="1">
    <source>
        <dbReference type="ARBA" id="ARBA00022679"/>
    </source>
</evidence>
<dbReference type="InterPro" id="IPR001296">
    <property type="entry name" value="Glyco_trans_1"/>
</dbReference>
<dbReference type="Proteomes" id="UP000249542">
    <property type="component" value="Unassembled WGS sequence"/>
</dbReference>
<name>A0A2W7IA32_9FLAO</name>
<dbReference type="Gene3D" id="3.40.50.2000">
    <property type="entry name" value="Glycogen Phosphorylase B"/>
    <property type="match status" value="2"/>
</dbReference>
<protein>
    <submittedName>
        <fullName evidence="3">Glycosyltransferase involved in cell wall biosynthesis</fullName>
    </submittedName>
</protein>
<dbReference type="Pfam" id="PF00534">
    <property type="entry name" value="Glycos_transf_1"/>
    <property type="match status" value="1"/>
</dbReference>
<reference evidence="3 4" key="1">
    <citation type="submission" date="2018-06" db="EMBL/GenBank/DDBJ databases">
        <title>Genomic Encyclopedia of Archaeal and Bacterial Type Strains, Phase II (KMG-II): from individual species to whole genera.</title>
        <authorList>
            <person name="Goeker M."/>
        </authorList>
    </citation>
    <scope>NUCLEOTIDE SEQUENCE [LARGE SCALE GENOMIC DNA]</scope>
    <source>
        <strain evidence="3 4">DSM 15361</strain>
    </source>
</reference>
<proteinExistence type="predicted"/>
<keyword evidence="1 3" id="KW-0808">Transferase</keyword>
<evidence type="ECO:0000313" key="3">
    <source>
        <dbReference type="EMBL" id="PZW43771.1"/>
    </source>
</evidence>
<dbReference type="GO" id="GO:0009103">
    <property type="term" value="P:lipopolysaccharide biosynthetic process"/>
    <property type="evidence" value="ECO:0007669"/>
    <property type="project" value="TreeGrafter"/>
</dbReference>
<dbReference type="SUPFAM" id="SSF53756">
    <property type="entry name" value="UDP-Glycosyltransferase/glycogen phosphorylase"/>
    <property type="match status" value="1"/>
</dbReference>
<dbReference type="RefSeq" id="WP_111539462.1">
    <property type="nucleotide sequence ID" value="NZ_QKYV01000001.1"/>
</dbReference>
<comment type="caution">
    <text evidence="3">The sequence shown here is derived from an EMBL/GenBank/DDBJ whole genome shotgun (WGS) entry which is preliminary data.</text>
</comment>
<evidence type="ECO:0000259" key="2">
    <source>
        <dbReference type="Pfam" id="PF00534"/>
    </source>
</evidence>
<sequence length="391" mass="44974">MNATLVIEHRFRRDREGKIYASSNSVNTLLWDRYLEIFDHLTVFARIKEVNEIISEEYLVSHDKVTFQPIPYYVGPKQFIKQYFKINKIIEAQVVNNHAYICRLPSILGAILIKKLKKNRIPYVVELVGDPWEVFAPGSLKNSLAFIHRYRSYLSLKKNVKTASGVVYVTEKKLQQRYPAGKESIAVHASNVVLKKEAIAKEPKRYPHKINHLKMLSIGSLEQLYKSPDVVLKALELLKKQGVNFKLTWLGDGIHKKEMQDLAESLEIAEYVEFKGNVIADEVLKELNQADLYIHVSRTEGLPRAIIEAMAQGLPSIGTRVGGIPELLGEELLINKNDVNALVERILYALNHPEFMERMGKINLNKAKEYEYSILAQRRNRVYNHLKKLVE</sequence>
<dbReference type="PANTHER" id="PTHR46401:SF2">
    <property type="entry name" value="GLYCOSYLTRANSFERASE WBBK-RELATED"/>
    <property type="match status" value="1"/>
</dbReference>
<feature type="domain" description="Glycosyl transferase family 1" evidence="2">
    <location>
        <begin position="204"/>
        <end position="361"/>
    </location>
</feature>